<evidence type="ECO:0000313" key="1">
    <source>
        <dbReference type="EMBL" id="WCF98504.1"/>
    </source>
</evidence>
<gene>
    <name evidence="1" type="ORF">NY149_08315</name>
</gene>
<dbReference type="AlphaFoldDB" id="A0AAE9X528"/>
<reference evidence="1" key="1">
    <citation type="submission" date="2023-01" db="EMBL/GenBank/DDBJ databases">
        <title>Phages are important unrecognized players in the ecology of the oral pathogen Porphyromonas gingivalis.</title>
        <authorList>
            <person name="Matrishin C.B."/>
            <person name="Kauffman K.M."/>
        </authorList>
    </citation>
    <scope>NUCLEOTIDE SEQUENCE</scope>
    <source>
        <strain evidence="1">HG1691old</strain>
    </source>
</reference>
<dbReference type="InterPro" id="IPR012456">
    <property type="entry name" value="DUF1661"/>
</dbReference>
<dbReference type="Proteomes" id="UP001179540">
    <property type="component" value="Chromosome"/>
</dbReference>
<proteinExistence type="predicted"/>
<accession>A0AAE9X528</accession>
<sequence length="101" mass="12034">MKEADSYDRSWIKKAEAGHRERMQGLQKSRTVSSVGFGFVHHFTDQNSLISRPCFSEKWNQNFFVPVREFFVCRAKIKKITRHVFWSSKRENFRVACTEEN</sequence>
<evidence type="ECO:0000313" key="2">
    <source>
        <dbReference type="Proteomes" id="UP001179540"/>
    </source>
</evidence>
<name>A0AAE9X528_PORGN</name>
<protein>
    <submittedName>
        <fullName evidence="1">DUF1661 domain-containing protein</fullName>
    </submittedName>
</protein>
<dbReference type="EMBL" id="CP116613">
    <property type="protein sequence ID" value="WCF98504.1"/>
    <property type="molecule type" value="Genomic_DNA"/>
</dbReference>
<organism evidence="1 2">
    <name type="scientific">Porphyromonas gingivalis</name>
    <name type="common">Bacteroides gingivalis</name>
    <dbReference type="NCBI Taxonomy" id="837"/>
    <lineage>
        <taxon>Bacteria</taxon>
        <taxon>Pseudomonadati</taxon>
        <taxon>Bacteroidota</taxon>
        <taxon>Bacteroidia</taxon>
        <taxon>Bacteroidales</taxon>
        <taxon>Porphyromonadaceae</taxon>
        <taxon>Porphyromonas</taxon>
    </lineage>
</organism>
<dbReference type="Pfam" id="PF07877">
    <property type="entry name" value="DUF1661"/>
    <property type="match status" value="1"/>
</dbReference>